<feature type="coiled-coil region" evidence="1">
    <location>
        <begin position="40"/>
        <end position="74"/>
    </location>
</feature>
<proteinExistence type="predicted"/>
<name>A0A4U7BKD9_9BACT</name>
<keyword evidence="3" id="KW-1185">Reference proteome</keyword>
<dbReference type="RefSeq" id="WP_137622085.1">
    <property type="nucleotide sequence ID" value="NZ_NXMA01000005.1"/>
</dbReference>
<dbReference type="GO" id="GO:0003677">
    <property type="term" value="F:DNA binding"/>
    <property type="evidence" value="ECO:0007669"/>
    <property type="project" value="InterPro"/>
</dbReference>
<dbReference type="EMBL" id="NXMA01000005">
    <property type="protein sequence ID" value="TKX32413.1"/>
    <property type="molecule type" value="Genomic_DNA"/>
</dbReference>
<dbReference type="AlphaFoldDB" id="A0A4U7BKD9"/>
<evidence type="ECO:0000256" key="1">
    <source>
        <dbReference type="SAM" id="Coils"/>
    </source>
</evidence>
<organism evidence="2 3">
    <name type="scientific">Campylobacter aviculae</name>
    <dbReference type="NCBI Taxonomy" id="2510190"/>
    <lineage>
        <taxon>Bacteria</taxon>
        <taxon>Pseudomonadati</taxon>
        <taxon>Campylobacterota</taxon>
        <taxon>Epsilonproteobacteria</taxon>
        <taxon>Campylobacterales</taxon>
        <taxon>Campylobacteraceae</taxon>
        <taxon>Campylobacter</taxon>
    </lineage>
</organism>
<reference evidence="2 3" key="1">
    <citation type="submission" date="2018-05" db="EMBL/GenBank/DDBJ databases">
        <title>Novel Campyloabacter and Helicobacter Species and Strains.</title>
        <authorList>
            <person name="Mannion A.J."/>
            <person name="Shen Z."/>
            <person name="Fox J.G."/>
        </authorList>
    </citation>
    <scope>NUCLEOTIDE SEQUENCE [LARGE SCALE GENOMIC DNA]</scope>
    <source>
        <strain evidence="3">MIT17-670</strain>
    </source>
</reference>
<dbReference type="Proteomes" id="UP000310353">
    <property type="component" value="Unassembled WGS sequence"/>
</dbReference>
<evidence type="ECO:0000313" key="2">
    <source>
        <dbReference type="EMBL" id="TKX32413.1"/>
    </source>
</evidence>
<dbReference type="SUPFAM" id="SSF47413">
    <property type="entry name" value="lambda repressor-like DNA-binding domains"/>
    <property type="match status" value="1"/>
</dbReference>
<dbReference type="OrthoDB" id="5334164at2"/>
<protein>
    <submittedName>
        <fullName evidence="2">Transcriptional regulator</fullName>
    </submittedName>
</protein>
<comment type="caution">
    <text evidence="2">The sequence shown here is derived from an EMBL/GenBank/DDBJ whole genome shotgun (WGS) entry which is preliminary data.</text>
</comment>
<evidence type="ECO:0000313" key="3">
    <source>
        <dbReference type="Proteomes" id="UP000310353"/>
    </source>
</evidence>
<dbReference type="Gene3D" id="1.10.260.40">
    <property type="entry name" value="lambda repressor-like DNA-binding domains"/>
    <property type="match status" value="1"/>
</dbReference>
<gene>
    <name evidence="2" type="ORF">CQA76_03565</name>
</gene>
<dbReference type="InterPro" id="IPR010982">
    <property type="entry name" value="Lambda_DNA-bd_dom_sf"/>
</dbReference>
<accession>A0A4U7BKD9</accession>
<keyword evidence="1" id="KW-0175">Coiled coil</keyword>
<sequence>MTAQEIKDFCKERNLTYKELGELIGMSEGGLQNAIKKNSISDQTAKAIELLKEIENLKEQLADYENLKQILKKALL</sequence>